<dbReference type="OrthoDB" id="3940533at2759"/>
<evidence type="ECO:0000313" key="4">
    <source>
        <dbReference type="Proteomes" id="UP000030641"/>
    </source>
</evidence>
<dbReference type="AlphaFoldDB" id="A0A074YM02"/>
<accession>A0A074YM02</accession>
<feature type="transmembrane region" description="Helical" evidence="2">
    <location>
        <begin position="206"/>
        <end position="228"/>
    </location>
</feature>
<keyword evidence="2" id="KW-0812">Transmembrane</keyword>
<feature type="transmembrane region" description="Helical" evidence="2">
    <location>
        <begin position="274"/>
        <end position="293"/>
    </location>
</feature>
<keyword evidence="2" id="KW-0472">Membrane</keyword>
<dbReference type="Proteomes" id="UP000030641">
    <property type="component" value="Unassembled WGS sequence"/>
</dbReference>
<dbReference type="RefSeq" id="XP_013345433.1">
    <property type="nucleotide sequence ID" value="XM_013489979.1"/>
</dbReference>
<dbReference type="EMBL" id="KL584755">
    <property type="protein sequence ID" value="KEQ97079.1"/>
    <property type="molecule type" value="Genomic_DNA"/>
</dbReference>
<reference evidence="3 4" key="1">
    <citation type="journal article" date="2014" name="BMC Genomics">
        <title>Genome sequencing of four Aureobasidium pullulans varieties: biotechnological potential, stress tolerance, and description of new species.</title>
        <authorList>
            <person name="Gostin Ar C."/>
            <person name="Ohm R.A."/>
            <person name="Kogej T."/>
            <person name="Sonjak S."/>
            <person name="Turk M."/>
            <person name="Zajc J."/>
            <person name="Zalar P."/>
            <person name="Grube M."/>
            <person name="Sun H."/>
            <person name="Han J."/>
            <person name="Sharma A."/>
            <person name="Chiniquy J."/>
            <person name="Ngan C.Y."/>
            <person name="Lipzen A."/>
            <person name="Barry K."/>
            <person name="Grigoriev I.V."/>
            <person name="Gunde-Cimerman N."/>
        </authorList>
    </citation>
    <scope>NUCLEOTIDE SEQUENCE [LARGE SCALE GENOMIC DNA]</scope>
    <source>
        <strain evidence="3 4">EXF-2481</strain>
    </source>
</reference>
<feature type="region of interest" description="Disordered" evidence="1">
    <location>
        <begin position="1"/>
        <end position="36"/>
    </location>
</feature>
<dbReference type="GeneID" id="25366117"/>
<protein>
    <submittedName>
        <fullName evidence="3">Uncharacterized protein</fullName>
    </submittedName>
</protein>
<feature type="transmembrane region" description="Helical" evidence="2">
    <location>
        <begin position="248"/>
        <end position="268"/>
    </location>
</feature>
<name>A0A074YM02_AURSE</name>
<organism evidence="3 4">
    <name type="scientific">Aureobasidium subglaciale (strain EXF-2481)</name>
    <name type="common">Aureobasidium pullulans var. subglaciale</name>
    <dbReference type="NCBI Taxonomy" id="1043005"/>
    <lineage>
        <taxon>Eukaryota</taxon>
        <taxon>Fungi</taxon>
        <taxon>Dikarya</taxon>
        <taxon>Ascomycota</taxon>
        <taxon>Pezizomycotina</taxon>
        <taxon>Dothideomycetes</taxon>
        <taxon>Dothideomycetidae</taxon>
        <taxon>Dothideales</taxon>
        <taxon>Saccotheciaceae</taxon>
        <taxon>Aureobasidium</taxon>
    </lineage>
</organism>
<evidence type="ECO:0000256" key="1">
    <source>
        <dbReference type="SAM" id="MobiDB-lite"/>
    </source>
</evidence>
<keyword evidence="4" id="KW-1185">Reference proteome</keyword>
<proteinExistence type="predicted"/>
<keyword evidence="2" id="KW-1133">Transmembrane helix</keyword>
<dbReference type="HOGENOM" id="CLU_823816_0_0_1"/>
<sequence length="302" mass="33060">MPPYHSSPTSKASKNSSNTPPTVRRTPTTSTTTTAYDETTCLLPHEQPPPPSTTSTASTSLHQILALHPHRIAILEQARLDSEALTPTSNIPEQDLEAHVLSRIDCIEIDLWHERIRDYEAAELGQIAAAELGLVGDGEGEEAEGIVQVVDAGGEQRERLSRVLTYVNDCGDEEAGAGDAGKRRKMSSIGTRFGSVSLSLNHFHPYFWVDVFGICFLAFLVIGLLVCIGLQLKFGRREICEEGGGYKAAFWVEVQMIVGLVMGLMLQVPLHRAIVPFVLPLWVMGTFGIMAGFKWMAGCLER</sequence>
<evidence type="ECO:0000256" key="2">
    <source>
        <dbReference type="SAM" id="Phobius"/>
    </source>
</evidence>
<dbReference type="InParanoid" id="A0A074YM02"/>
<evidence type="ECO:0000313" key="3">
    <source>
        <dbReference type="EMBL" id="KEQ97079.1"/>
    </source>
</evidence>
<gene>
    <name evidence="3" type="ORF">AUEXF2481DRAFT_38481</name>
</gene>